<sequence>MSKWQRLSGYLHTKPTGPFKRLKGSQRQWHVFDESSMTVRVFRNEDEASSLNKEPLRVINIANAVLYIDTSEFNQFVIFSDSKENVLQAETEEAMLLWLDTLQARRNEAIRNDPKSALNGEPATLAERRKAPRMTIAKMPTAFLRQATTVSFDVNEIQCTSAKNTTKAWRISQTQSTASNSPSPVETTPSPPTRSLSHVQSVPQFHRSCTVSGIPERVLPASDELRIGSSQMNLLTAIQSSETATLHGTDSEGTLEDGSTEEDFTQQPLIVTTSDPVPDKLKAFSISPKTSTHRPGNHVHLAASWNMNALLVDSVEFSNSPNLDLNRENPSNEVDANTKTERNLDETRQNSPEEMTKPHTLIRTESNSSGSSVNRSSRSSQNSQHTPIKTEDSMVASRQETTLIAMRELQSQLEASQEREAWLRHLLSYREAAMAELDQRIGLLEDTEEKPSELSIPVGASCATLRTMLRDMEKKQRILNSKLQFLVTEVRDLATVRQMLTDHGTKQARYTKKLTAEVLRWKQDYVKLLESCIAAFQIDPSQGLMFSDYGRNKCKTRLAELLEDARRKDPTLPSLNKPISEKYHVDIYGFKQSYTNEAALMHYACRHLYEFFIRQRAGDDNLTNQWTEIMKNPTRELFREELKNLCRAGVPANLRSGVWRMLIHGELKQTILDKGPHYYDRLISEISESKIATKYRKQIALDLLRTMPNNIQFDALEAPGIQKLQEILQAYSIHNPEVGYCQGMNFLVAVALIFLSKEDAFWCLTAILERYLPEKYFNYGLISAQVDQLVLKDLLSSKLPKLFEHIQKMEIDISAITLNWFLAIFYDSVPFETLIRIWDIFLLEGSKCLFRFAMALLKRNEEMLLQQTDTISFWKCLKAASRITYDADSLVQTAYEELKPFVSRNTILSLQSHHYEILNKEMTEKQRLWQKVFKEVSEERMDEPTVVMRRRKCNTDRVCVQAATSFKDEQVWICYGGKFHSQVVQVRVNDNRMAQVGFELDTRVSCIRALNNEILLLGMMSDKLCAYSIETKEMLWQLPLHDIITDIVVADWPHEHMNRVFAGLGNGELLVIENASVNEPKDSMFIFTIGFTRVSSLLLMDNQLWCACSHSVYVFNTATLDYQLHFNISDNALDLISTMKSSAYGVWIAVRGSPVIELWDPKTYSRLLLFNTCTEAYLDYREEDEGTFHVQRVTALLPYENTIWIGTGNGDVIVFEVLDESVQGKATSPFQSESDLANPSVALNNVSANGLTVDARQDAHLPTPEHTYCNLPNRHTKKQEQHVSFRTNKVEPEIDDSSTEGPSTIMYNVGKLDLTAEAKRKRFRKVDSEPTVTWADTRAESAPCLLQTSSNAGEYIVDIDLADPRTESTVPAQSSLDSVLHTYSPDILLQNAMQHLDDCISDSPEQPTSPAYQNSDPKSPRQETNEMNGQAESNDFTCKDEASLSYSNQSLSNIDQNGSRDLTKISLTASVKSESIASSPSNYFHDFQSTGSDDYSPVLPVPNPMFCPLRRHSRLIESKTDKKLPRLQLQPMLRNKVSETPIRLFVTQRYVV</sequence>
<dbReference type="InterPro" id="IPR001849">
    <property type="entry name" value="PH_domain"/>
</dbReference>
<feature type="region of interest" description="Disordered" evidence="2">
    <location>
        <begin position="241"/>
        <end position="264"/>
    </location>
</feature>
<dbReference type="Gene3D" id="1.10.472.80">
    <property type="entry name" value="Ypt/Rab-GAP domain of gyp1p, domain 3"/>
    <property type="match status" value="1"/>
</dbReference>
<dbReference type="GO" id="GO:0005096">
    <property type="term" value="F:GTPase activator activity"/>
    <property type="evidence" value="ECO:0007669"/>
    <property type="project" value="TreeGrafter"/>
</dbReference>
<dbReference type="Gene3D" id="2.130.10.10">
    <property type="entry name" value="YVTN repeat-like/Quinoprotein amine dehydrogenase"/>
    <property type="match status" value="1"/>
</dbReference>
<accession>A0A8S9ZC66</accession>
<feature type="region of interest" description="Disordered" evidence="2">
    <location>
        <begin position="165"/>
        <end position="202"/>
    </location>
</feature>
<dbReference type="SUPFAM" id="SSF47923">
    <property type="entry name" value="Ypt/Rab-GAP domain of gyp1p"/>
    <property type="match status" value="2"/>
</dbReference>
<feature type="region of interest" description="Disordered" evidence="2">
    <location>
        <begin position="1398"/>
        <end position="1433"/>
    </location>
</feature>
<dbReference type="EMBL" id="JTDE01000381">
    <property type="protein sequence ID" value="KAF7261427.1"/>
    <property type="molecule type" value="Genomic_DNA"/>
</dbReference>
<feature type="compositionally biased region" description="Low complexity" evidence="2">
    <location>
        <begin position="179"/>
        <end position="188"/>
    </location>
</feature>
<evidence type="ECO:0000256" key="1">
    <source>
        <dbReference type="ARBA" id="ARBA00004300"/>
    </source>
</evidence>
<dbReference type="Gene3D" id="2.30.29.30">
    <property type="entry name" value="Pleckstrin-homology domain (PH domain)/Phosphotyrosine-binding domain (PTB)"/>
    <property type="match status" value="1"/>
</dbReference>
<gene>
    <name evidence="5" type="ORF">EG68_01386</name>
</gene>
<dbReference type="PROSITE" id="PS50086">
    <property type="entry name" value="TBC_RABGAP"/>
    <property type="match status" value="1"/>
</dbReference>
<dbReference type="FunFam" id="1.10.8.270:FF:000026">
    <property type="entry name" value="TBC (Tre-2/Bub2/Cdc16) domain family"/>
    <property type="match status" value="1"/>
</dbReference>
<evidence type="ECO:0000259" key="4">
    <source>
        <dbReference type="PROSITE" id="PS50086"/>
    </source>
</evidence>
<dbReference type="PANTHER" id="PTHR47219:SF20">
    <property type="entry name" value="TBC1 DOMAIN FAMILY MEMBER 2B"/>
    <property type="match status" value="1"/>
</dbReference>
<proteinExistence type="predicted"/>
<evidence type="ECO:0000313" key="6">
    <source>
        <dbReference type="Proteomes" id="UP000822476"/>
    </source>
</evidence>
<dbReference type="GO" id="GO:0031267">
    <property type="term" value="F:small GTPase binding"/>
    <property type="evidence" value="ECO:0007669"/>
    <property type="project" value="TreeGrafter"/>
</dbReference>
<dbReference type="InterPro" id="IPR036322">
    <property type="entry name" value="WD40_repeat_dom_sf"/>
</dbReference>
<feature type="domain" description="PH" evidence="3">
    <location>
        <begin position="4"/>
        <end position="107"/>
    </location>
</feature>
<dbReference type="SUPFAM" id="SSF50729">
    <property type="entry name" value="PH domain-like"/>
    <property type="match status" value="1"/>
</dbReference>
<dbReference type="PANTHER" id="PTHR47219">
    <property type="entry name" value="RAB GTPASE-ACTIVATING PROTEIN 1-LIKE"/>
    <property type="match status" value="1"/>
</dbReference>
<dbReference type="InterPro" id="IPR056602">
    <property type="entry name" value="Beta-prop_LRRK2"/>
</dbReference>
<feature type="compositionally biased region" description="Acidic residues" evidence="2">
    <location>
        <begin position="253"/>
        <end position="264"/>
    </location>
</feature>
<comment type="subcellular location">
    <subcellularLocation>
        <location evidence="1">Cytoplasm</location>
        <location evidence="1">Cytoskeleton</location>
        <location evidence="1">Microtubule organizing center</location>
        <location evidence="1">Centrosome</location>
    </subcellularLocation>
</comment>
<reference evidence="5" key="1">
    <citation type="submission" date="2019-07" db="EMBL/GenBank/DDBJ databases">
        <title>Annotation for the trematode Paragonimus miyazaki's.</title>
        <authorList>
            <person name="Choi Y.-J."/>
        </authorList>
    </citation>
    <scope>NUCLEOTIDE SEQUENCE</scope>
    <source>
        <strain evidence="5">Japan</strain>
    </source>
</reference>
<dbReference type="GO" id="GO:0005813">
    <property type="term" value="C:centrosome"/>
    <property type="evidence" value="ECO:0007669"/>
    <property type="project" value="UniProtKB-SubCell"/>
</dbReference>
<dbReference type="Pfam" id="PF23748">
    <property type="entry name" value="Beta-prop_LRRK2"/>
    <property type="match status" value="1"/>
</dbReference>
<feature type="compositionally biased region" description="Low complexity" evidence="2">
    <location>
        <begin position="366"/>
        <end position="384"/>
    </location>
</feature>
<dbReference type="SMART" id="SM00233">
    <property type="entry name" value="PH"/>
    <property type="match status" value="1"/>
</dbReference>
<dbReference type="InterPro" id="IPR035969">
    <property type="entry name" value="Rab-GAP_TBC_sf"/>
</dbReference>
<dbReference type="Gene3D" id="1.10.8.270">
    <property type="entry name" value="putative rabgap domain of human tbc1 domain family member 14 like domains"/>
    <property type="match status" value="1"/>
</dbReference>
<feature type="compositionally biased region" description="Polar residues" evidence="2">
    <location>
        <begin position="321"/>
        <end position="335"/>
    </location>
</feature>
<dbReference type="OrthoDB" id="294251at2759"/>
<dbReference type="InterPro" id="IPR000195">
    <property type="entry name" value="Rab-GAP-TBC_dom"/>
</dbReference>
<feature type="compositionally biased region" description="Polar residues" evidence="2">
    <location>
        <begin position="1403"/>
        <end position="1417"/>
    </location>
</feature>
<feature type="compositionally biased region" description="Basic and acidic residues" evidence="2">
    <location>
        <begin position="336"/>
        <end position="348"/>
    </location>
</feature>
<comment type="caution">
    <text evidence="5">The sequence shown here is derived from an EMBL/GenBank/DDBJ whole genome shotgun (WGS) entry which is preliminary data.</text>
</comment>
<name>A0A8S9ZC66_9TREM</name>
<dbReference type="PROSITE" id="PS50003">
    <property type="entry name" value="PH_DOMAIN"/>
    <property type="match status" value="1"/>
</dbReference>
<evidence type="ECO:0000256" key="2">
    <source>
        <dbReference type="SAM" id="MobiDB-lite"/>
    </source>
</evidence>
<dbReference type="InterPro" id="IPR050302">
    <property type="entry name" value="Rab_GAP_TBC_domain"/>
</dbReference>
<dbReference type="SUPFAM" id="SSF50978">
    <property type="entry name" value="WD40 repeat-like"/>
    <property type="match status" value="1"/>
</dbReference>
<keyword evidence="6" id="KW-1185">Reference proteome</keyword>
<organism evidence="5 6">
    <name type="scientific">Paragonimus skrjabini miyazakii</name>
    <dbReference type="NCBI Taxonomy" id="59628"/>
    <lineage>
        <taxon>Eukaryota</taxon>
        <taxon>Metazoa</taxon>
        <taxon>Spiralia</taxon>
        <taxon>Lophotrochozoa</taxon>
        <taxon>Platyhelminthes</taxon>
        <taxon>Trematoda</taxon>
        <taxon>Digenea</taxon>
        <taxon>Plagiorchiida</taxon>
        <taxon>Troglotremata</taxon>
        <taxon>Troglotrematidae</taxon>
        <taxon>Paragonimus</taxon>
    </lineage>
</organism>
<feature type="compositionally biased region" description="Polar residues" evidence="2">
    <location>
        <begin position="165"/>
        <end position="178"/>
    </location>
</feature>
<evidence type="ECO:0008006" key="7">
    <source>
        <dbReference type="Google" id="ProtNLM"/>
    </source>
</evidence>
<evidence type="ECO:0000259" key="3">
    <source>
        <dbReference type="PROSITE" id="PS50003"/>
    </source>
</evidence>
<feature type="domain" description="Rab-GAP TBC" evidence="4">
    <location>
        <begin position="649"/>
        <end position="845"/>
    </location>
</feature>
<dbReference type="SMART" id="SM00164">
    <property type="entry name" value="TBC"/>
    <property type="match status" value="1"/>
</dbReference>
<protein>
    <recommendedName>
        <fullName evidence="7">TBC1 domain family member 2B</fullName>
    </recommendedName>
</protein>
<dbReference type="InterPro" id="IPR011993">
    <property type="entry name" value="PH-like_dom_sf"/>
</dbReference>
<feature type="compositionally biased region" description="Polar residues" evidence="2">
    <location>
        <begin position="241"/>
        <end position="252"/>
    </location>
</feature>
<dbReference type="InterPro" id="IPR015943">
    <property type="entry name" value="WD40/YVTN_repeat-like_dom_sf"/>
</dbReference>
<dbReference type="Pfam" id="PF00566">
    <property type="entry name" value="RabGAP-TBC"/>
    <property type="match status" value="1"/>
</dbReference>
<dbReference type="Proteomes" id="UP000822476">
    <property type="component" value="Unassembled WGS sequence"/>
</dbReference>
<evidence type="ECO:0000313" key="5">
    <source>
        <dbReference type="EMBL" id="KAF7261427.1"/>
    </source>
</evidence>
<feature type="region of interest" description="Disordered" evidence="2">
    <location>
        <begin position="321"/>
        <end position="395"/>
    </location>
</feature>